<proteinExistence type="predicted"/>
<dbReference type="InterPro" id="IPR039329">
    <property type="entry name" value="SIAE"/>
</dbReference>
<sequence length="454" mass="50951">MAQLTMPHFFSDHMVLKSDSSTVFWGWSKPGRTVQIKASWLPDTLTTVAAGTSKWKTVLPTAKAGGPYHIVIISEKDTLKIDDVLMGEVWICSGQSNMQRSAKEKLPQMLDALHGPFNNNIRILNVRDIAAPWPQENIYDQWSLCDSQSLRPFTAIGYFFAQKLNQKLNVPVGIINASWGGTCAEVWLPAGEVLSDSLLAQKARLQTIAPRKPNLPGQAWNAMVYPFVGYGISGALWYQGENNTVSWDGYAALFSKLIQSWRSNWKADFPFFFAQIAPYNYKNKGIQKGALVREAQGQVALSVKKTGMVLTSDLVNDINDIHPLMKKEVALRMADLALADVYHQTAKNVQSPVYKDYTIEKDKVIISFHHMEQERLLVKGGRINDLYIAGADQKFLPADYKIKGNRLVVFNSRIKKPVSVRYAFSDTALTNLYSTNGLPVSLFRLDKWEVPTNN</sequence>
<name>W0ETZ4_9BACT</name>
<dbReference type="InterPro" id="IPR036514">
    <property type="entry name" value="SGNH_hydro_sf"/>
</dbReference>
<dbReference type="PANTHER" id="PTHR22901">
    <property type="entry name" value="SIALATE O-ACETYLESTERASE"/>
    <property type="match status" value="1"/>
</dbReference>
<dbReference type="eggNOG" id="COG1649">
    <property type="taxonomic scope" value="Bacteria"/>
</dbReference>
<keyword evidence="1" id="KW-0378">Hydrolase</keyword>
<dbReference type="PANTHER" id="PTHR22901:SF0">
    <property type="entry name" value="SIALATE O-ACETYLESTERASE"/>
    <property type="match status" value="1"/>
</dbReference>
<gene>
    <name evidence="3" type="ORF">NIASO_01940</name>
</gene>
<dbReference type="Pfam" id="PF03629">
    <property type="entry name" value="SASA"/>
    <property type="match status" value="1"/>
</dbReference>
<dbReference type="STRING" id="929713.NIASO_01940"/>
<evidence type="ECO:0000256" key="1">
    <source>
        <dbReference type="ARBA" id="ARBA00022801"/>
    </source>
</evidence>
<accession>W0ETZ4</accession>
<organism evidence="3 4">
    <name type="scientific">Niabella soli DSM 19437</name>
    <dbReference type="NCBI Taxonomy" id="929713"/>
    <lineage>
        <taxon>Bacteria</taxon>
        <taxon>Pseudomonadati</taxon>
        <taxon>Bacteroidota</taxon>
        <taxon>Chitinophagia</taxon>
        <taxon>Chitinophagales</taxon>
        <taxon>Chitinophagaceae</taxon>
        <taxon>Niabella</taxon>
    </lineage>
</organism>
<dbReference type="HOGENOM" id="CLU_015150_0_0_10"/>
<dbReference type="Proteomes" id="UP000003586">
    <property type="component" value="Chromosome"/>
</dbReference>
<reference evidence="3 4" key="1">
    <citation type="submission" date="2013-12" db="EMBL/GenBank/DDBJ databases">
        <authorList>
            <consortium name="DOE Joint Genome Institute"/>
            <person name="Eisen J."/>
            <person name="Huntemann M."/>
            <person name="Han J."/>
            <person name="Chen A."/>
            <person name="Kyrpides N."/>
            <person name="Mavromatis K."/>
            <person name="Markowitz V."/>
            <person name="Palaniappan K."/>
            <person name="Ivanova N."/>
            <person name="Schaumberg A."/>
            <person name="Pati A."/>
            <person name="Liolios K."/>
            <person name="Nordberg H.P."/>
            <person name="Cantor M.N."/>
            <person name="Hua S.X."/>
            <person name="Woyke T."/>
        </authorList>
    </citation>
    <scope>NUCLEOTIDE SEQUENCE [LARGE SCALE GENOMIC DNA]</scope>
    <source>
        <strain evidence="4">DSM 19437</strain>
    </source>
</reference>
<dbReference type="KEGG" id="nso:NIASO_01940"/>
<evidence type="ECO:0000313" key="4">
    <source>
        <dbReference type="Proteomes" id="UP000003586"/>
    </source>
</evidence>
<protein>
    <submittedName>
        <fullName evidence="3">Sialate O-acetylesterase</fullName>
    </submittedName>
</protein>
<dbReference type="InterPro" id="IPR005181">
    <property type="entry name" value="SASA"/>
</dbReference>
<dbReference type="GO" id="GO:0005975">
    <property type="term" value="P:carbohydrate metabolic process"/>
    <property type="evidence" value="ECO:0007669"/>
    <property type="project" value="TreeGrafter"/>
</dbReference>
<dbReference type="Gene3D" id="3.40.50.1110">
    <property type="entry name" value="SGNH hydrolase"/>
    <property type="match status" value="1"/>
</dbReference>
<dbReference type="SUPFAM" id="SSF52266">
    <property type="entry name" value="SGNH hydrolase"/>
    <property type="match status" value="1"/>
</dbReference>
<dbReference type="OrthoDB" id="9816001at2"/>
<dbReference type="EMBL" id="CP007035">
    <property type="protein sequence ID" value="AHF14280.1"/>
    <property type="molecule type" value="Genomic_DNA"/>
</dbReference>
<feature type="domain" description="Sialate O-acetylesterase" evidence="2">
    <location>
        <begin position="88"/>
        <end position="329"/>
    </location>
</feature>
<dbReference type="AlphaFoldDB" id="W0ETZ4"/>
<evidence type="ECO:0000259" key="2">
    <source>
        <dbReference type="Pfam" id="PF03629"/>
    </source>
</evidence>
<dbReference type="GO" id="GO:0001681">
    <property type="term" value="F:sialate O-acetylesterase activity"/>
    <property type="evidence" value="ECO:0007669"/>
    <property type="project" value="InterPro"/>
</dbReference>
<keyword evidence="4" id="KW-1185">Reference proteome</keyword>
<evidence type="ECO:0000313" key="3">
    <source>
        <dbReference type="EMBL" id="AHF14280.1"/>
    </source>
</evidence>